<evidence type="ECO:0000313" key="11">
    <source>
        <dbReference type="Proteomes" id="UP000552644"/>
    </source>
</evidence>
<sequence>MLRNRFGRLAAAVVAGGMLMGAAACGGSEEPTTSAKPGAGASSAAPQEKGPKVGLAYDIGGRGDQSFNDAAAAGLDKAKTELSLADTKELEAGSGETEAAKEERLRLLAQGGYNPVIAIGFAYSASLKKVAAEFPEVKFAIVDDAAATGPNISNLLFAEHEGSYLVGAAAALKSKKEHIGFVGGVQVPLIQKFQAGFYAGAKKIKPDIQIDVKYLTQPPDFTGFNDPAKGKTAAQGMFDAGADVVYHAAGGSGGGVFEAAKAAKGLAIGVDSDQAKTAAADVQGVVMTSMIKKVDVAVFDFLKSFTSNSVKAGNTVYDLKAGGVDYSTTGGQIDDIKTQLDELKQKIISGEISVPDKTA</sequence>
<keyword evidence="5" id="KW-0472">Membrane</keyword>
<protein>
    <submittedName>
        <fullName evidence="10">Basic membrane protein A</fullName>
    </submittedName>
</protein>
<keyword evidence="3" id="KW-1003">Cell membrane</keyword>
<evidence type="ECO:0000256" key="5">
    <source>
        <dbReference type="ARBA" id="ARBA00023136"/>
    </source>
</evidence>
<dbReference type="RefSeq" id="WP_221460345.1">
    <property type="nucleotide sequence ID" value="NZ_JACHJP010000001.1"/>
</dbReference>
<name>A0A7W7QIK5_9ACTN</name>
<dbReference type="PROSITE" id="PS51257">
    <property type="entry name" value="PROKAR_LIPOPROTEIN"/>
    <property type="match status" value="1"/>
</dbReference>
<proteinExistence type="inferred from homology"/>
<organism evidence="10 11">
    <name type="scientific">Streptosporangium saharense</name>
    <dbReference type="NCBI Taxonomy" id="1706840"/>
    <lineage>
        <taxon>Bacteria</taxon>
        <taxon>Bacillati</taxon>
        <taxon>Actinomycetota</taxon>
        <taxon>Actinomycetes</taxon>
        <taxon>Streptosporangiales</taxon>
        <taxon>Streptosporangiaceae</taxon>
        <taxon>Streptosporangium</taxon>
    </lineage>
</organism>
<evidence type="ECO:0000256" key="1">
    <source>
        <dbReference type="ARBA" id="ARBA00004193"/>
    </source>
</evidence>
<dbReference type="EMBL" id="JACHJP010000001">
    <property type="protein sequence ID" value="MBB4914138.1"/>
    <property type="molecule type" value="Genomic_DNA"/>
</dbReference>
<dbReference type="Pfam" id="PF02608">
    <property type="entry name" value="Bmp"/>
    <property type="match status" value="1"/>
</dbReference>
<dbReference type="InterPro" id="IPR050957">
    <property type="entry name" value="BMP_lipoprotein"/>
</dbReference>
<gene>
    <name evidence="10" type="ORF">FHS44_001210</name>
</gene>
<evidence type="ECO:0000256" key="8">
    <source>
        <dbReference type="SAM" id="SignalP"/>
    </source>
</evidence>
<dbReference type="AlphaFoldDB" id="A0A7W7QIK5"/>
<evidence type="ECO:0000256" key="7">
    <source>
        <dbReference type="SAM" id="MobiDB-lite"/>
    </source>
</evidence>
<dbReference type="InterPro" id="IPR003760">
    <property type="entry name" value="PnrA-like"/>
</dbReference>
<comment type="subcellular location">
    <subcellularLocation>
        <location evidence="1">Cell membrane</location>
        <topology evidence="1">Lipid-anchor</topology>
    </subcellularLocation>
</comment>
<evidence type="ECO:0000256" key="3">
    <source>
        <dbReference type="ARBA" id="ARBA00022475"/>
    </source>
</evidence>
<evidence type="ECO:0000259" key="9">
    <source>
        <dbReference type="Pfam" id="PF02608"/>
    </source>
</evidence>
<accession>A0A7W7QIK5</accession>
<comment type="similarity">
    <text evidence="2">Belongs to the BMP lipoprotein family.</text>
</comment>
<feature type="compositionally biased region" description="Low complexity" evidence="7">
    <location>
        <begin position="34"/>
        <end position="46"/>
    </location>
</feature>
<evidence type="ECO:0000256" key="4">
    <source>
        <dbReference type="ARBA" id="ARBA00022729"/>
    </source>
</evidence>
<evidence type="ECO:0000256" key="6">
    <source>
        <dbReference type="ARBA" id="ARBA00023288"/>
    </source>
</evidence>
<comment type="caution">
    <text evidence="10">The sequence shown here is derived from an EMBL/GenBank/DDBJ whole genome shotgun (WGS) entry which is preliminary data.</text>
</comment>
<keyword evidence="11" id="KW-1185">Reference proteome</keyword>
<feature type="chain" id="PRO_5038525169" evidence="8">
    <location>
        <begin position="27"/>
        <end position="359"/>
    </location>
</feature>
<feature type="signal peptide" evidence="8">
    <location>
        <begin position="1"/>
        <end position="26"/>
    </location>
</feature>
<feature type="region of interest" description="Disordered" evidence="7">
    <location>
        <begin position="25"/>
        <end position="55"/>
    </location>
</feature>
<dbReference type="CDD" id="cd06354">
    <property type="entry name" value="PBP1_PrnA-like"/>
    <property type="match status" value="1"/>
</dbReference>
<dbReference type="Gene3D" id="3.40.50.2300">
    <property type="match status" value="2"/>
</dbReference>
<keyword evidence="4 8" id="KW-0732">Signal</keyword>
<dbReference type="SUPFAM" id="SSF53822">
    <property type="entry name" value="Periplasmic binding protein-like I"/>
    <property type="match status" value="1"/>
</dbReference>
<dbReference type="GO" id="GO:0005886">
    <property type="term" value="C:plasma membrane"/>
    <property type="evidence" value="ECO:0007669"/>
    <property type="project" value="UniProtKB-SubCell"/>
</dbReference>
<keyword evidence="6" id="KW-0449">Lipoprotein</keyword>
<dbReference type="PANTHER" id="PTHR34296:SF2">
    <property type="entry name" value="ABC TRANSPORTER GUANOSINE-BINDING PROTEIN NUPN"/>
    <property type="match status" value="1"/>
</dbReference>
<dbReference type="Proteomes" id="UP000552644">
    <property type="component" value="Unassembled WGS sequence"/>
</dbReference>
<evidence type="ECO:0000313" key="10">
    <source>
        <dbReference type="EMBL" id="MBB4914138.1"/>
    </source>
</evidence>
<dbReference type="PANTHER" id="PTHR34296">
    <property type="entry name" value="TRANSCRIPTIONAL ACTIVATOR PROTEIN MED"/>
    <property type="match status" value="1"/>
</dbReference>
<feature type="domain" description="ABC transporter substrate-binding protein PnrA-like" evidence="9">
    <location>
        <begin position="58"/>
        <end position="357"/>
    </location>
</feature>
<dbReference type="InterPro" id="IPR028082">
    <property type="entry name" value="Peripla_BP_I"/>
</dbReference>
<reference evidence="10 11" key="1">
    <citation type="submission" date="2020-08" db="EMBL/GenBank/DDBJ databases">
        <title>Genomic Encyclopedia of Type Strains, Phase III (KMG-III): the genomes of soil and plant-associated and newly described type strains.</title>
        <authorList>
            <person name="Whitman W."/>
        </authorList>
    </citation>
    <scope>NUCLEOTIDE SEQUENCE [LARGE SCALE GENOMIC DNA]</scope>
    <source>
        <strain evidence="10 11">CECT 8840</strain>
    </source>
</reference>
<evidence type="ECO:0000256" key="2">
    <source>
        <dbReference type="ARBA" id="ARBA00008610"/>
    </source>
</evidence>